<dbReference type="AlphaFoldDB" id="A0A1H1MI63"/>
<dbReference type="Gene3D" id="3.30.530.20">
    <property type="match status" value="1"/>
</dbReference>
<feature type="domain" description="Activator of Hsp90 ATPase homologue 1/2-like C-terminal" evidence="2">
    <location>
        <begin position="22"/>
        <end position="146"/>
    </location>
</feature>
<dbReference type="SUPFAM" id="SSF55961">
    <property type="entry name" value="Bet v1-like"/>
    <property type="match status" value="1"/>
</dbReference>
<evidence type="ECO:0000259" key="2">
    <source>
        <dbReference type="Pfam" id="PF08327"/>
    </source>
</evidence>
<accession>A0A1H1MI63</accession>
<dbReference type="InterPro" id="IPR023393">
    <property type="entry name" value="START-like_dom_sf"/>
</dbReference>
<dbReference type="OrthoDB" id="3365660at2"/>
<name>A0A1H1MI63_9MICO</name>
<evidence type="ECO:0000313" key="4">
    <source>
        <dbReference type="Proteomes" id="UP000199649"/>
    </source>
</evidence>
<protein>
    <submittedName>
        <fullName evidence="3">Uncharacterized conserved protein YndB, AHSA1/START domain</fullName>
    </submittedName>
</protein>
<dbReference type="InterPro" id="IPR013538">
    <property type="entry name" value="ASHA1/2-like_C"/>
</dbReference>
<keyword evidence="4" id="KW-1185">Reference proteome</keyword>
<evidence type="ECO:0000256" key="1">
    <source>
        <dbReference type="ARBA" id="ARBA00006817"/>
    </source>
</evidence>
<dbReference type="EMBL" id="LT629734">
    <property type="protein sequence ID" value="SDR86473.1"/>
    <property type="molecule type" value="Genomic_DNA"/>
</dbReference>
<evidence type="ECO:0000313" key="3">
    <source>
        <dbReference type="EMBL" id="SDR86473.1"/>
    </source>
</evidence>
<reference evidence="4" key="1">
    <citation type="submission" date="2016-10" db="EMBL/GenBank/DDBJ databases">
        <authorList>
            <person name="Varghese N."/>
            <person name="Submissions S."/>
        </authorList>
    </citation>
    <scope>NUCLEOTIDE SEQUENCE [LARGE SCALE GENOMIC DNA]</scope>
    <source>
        <strain evidence="4">DSM 22965</strain>
    </source>
</reference>
<comment type="similarity">
    <text evidence="1">Belongs to the AHA1 family.</text>
</comment>
<organism evidence="3 4">
    <name type="scientific">Agrococcus carbonis</name>
    <dbReference type="NCBI Taxonomy" id="684552"/>
    <lineage>
        <taxon>Bacteria</taxon>
        <taxon>Bacillati</taxon>
        <taxon>Actinomycetota</taxon>
        <taxon>Actinomycetes</taxon>
        <taxon>Micrococcales</taxon>
        <taxon>Microbacteriaceae</taxon>
        <taxon>Agrococcus</taxon>
    </lineage>
</organism>
<dbReference type="Proteomes" id="UP000199649">
    <property type="component" value="Chromosome I"/>
</dbReference>
<proteinExistence type="inferred from homology"/>
<dbReference type="RefSeq" id="WP_092665984.1">
    <property type="nucleotide sequence ID" value="NZ_LT629734.1"/>
</dbReference>
<gene>
    <name evidence="3" type="ORF">SAMN04489719_0989</name>
</gene>
<dbReference type="Pfam" id="PF08327">
    <property type="entry name" value="AHSA1"/>
    <property type="match status" value="1"/>
</dbReference>
<dbReference type="CDD" id="cd07814">
    <property type="entry name" value="SRPBCC_CalC_Aha1-like"/>
    <property type="match status" value="1"/>
</dbReference>
<sequence>MDERIQVPAGVERTEIDGFVMASADAVWPLWTTALGLEQWWWPMFDDTRYETDPQEGGWYRFHTSTGGFGVQGRYLQLEPGRRIVQTWDWLGGGEELQADEQLVIVDFIETGDGTHVRVTQTGPIDELDDLREGWQDCLTRLEEHFDD</sequence>